<evidence type="ECO:0000256" key="2">
    <source>
        <dbReference type="SAM" id="SignalP"/>
    </source>
</evidence>
<dbReference type="PRINTS" id="PR01217">
    <property type="entry name" value="PRICHEXTENSN"/>
</dbReference>
<name>A0ABD3A4Z9_9GENT</name>
<feature type="signal peptide" evidence="2">
    <location>
        <begin position="1"/>
        <end position="31"/>
    </location>
</feature>
<dbReference type="PANTHER" id="PTHR37702">
    <property type="entry name" value="PROLINE-RICH FAMILY PROTEIN"/>
    <property type="match status" value="1"/>
</dbReference>
<sequence>MAMPKKFNQISSSSITLIILVFLNTFSSVASQTSDCSCDLIPPPPPPPPPPPTTNCPPPPSPSIPTIYAPPPPPSGSNYYPPPFFYYSPPPPPPSGEYWPYNPPPYTDYNAPPPPNPILPYFPYYYMNPPQPDNFSSATMLNIPSLVILCTIMLQNYILY</sequence>
<evidence type="ECO:0000313" key="4">
    <source>
        <dbReference type="Proteomes" id="UP001630127"/>
    </source>
</evidence>
<dbReference type="EMBL" id="JBJUIK010000006">
    <property type="protein sequence ID" value="KAL3525512.1"/>
    <property type="molecule type" value="Genomic_DNA"/>
</dbReference>
<feature type="chain" id="PRO_5044826643" evidence="2">
    <location>
        <begin position="32"/>
        <end position="160"/>
    </location>
</feature>
<organism evidence="3 4">
    <name type="scientific">Cinchona calisaya</name>
    <dbReference type="NCBI Taxonomy" id="153742"/>
    <lineage>
        <taxon>Eukaryota</taxon>
        <taxon>Viridiplantae</taxon>
        <taxon>Streptophyta</taxon>
        <taxon>Embryophyta</taxon>
        <taxon>Tracheophyta</taxon>
        <taxon>Spermatophyta</taxon>
        <taxon>Magnoliopsida</taxon>
        <taxon>eudicotyledons</taxon>
        <taxon>Gunneridae</taxon>
        <taxon>Pentapetalae</taxon>
        <taxon>asterids</taxon>
        <taxon>lamiids</taxon>
        <taxon>Gentianales</taxon>
        <taxon>Rubiaceae</taxon>
        <taxon>Cinchonoideae</taxon>
        <taxon>Cinchoneae</taxon>
        <taxon>Cinchona</taxon>
    </lineage>
</organism>
<comment type="caution">
    <text evidence="3">The sequence shown here is derived from an EMBL/GenBank/DDBJ whole genome shotgun (WGS) entry which is preliminary data.</text>
</comment>
<gene>
    <name evidence="3" type="ORF">ACH5RR_013884</name>
</gene>
<dbReference type="Proteomes" id="UP001630127">
    <property type="component" value="Unassembled WGS sequence"/>
</dbReference>
<evidence type="ECO:0000313" key="3">
    <source>
        <dbReference type="EMBL" id="KAL3525512.1"/>
    </source>
</evidence>
<keyword evidence="4" id="KW-1185">Reference proteome</keyword>
<protein>
    <submittedName>
        <fullName evidence="3">Uncharacterized protein</fullName>
    </submittedName>
</protein>
<keyword evidence="2" id="KW-0732">Signal</keyword>
<dbReference type="PANTHER" id="PTHR37702:SF1">
    <property type="entry name" value="HYDROXYPROLINE-RICH GLYCOPROTEIN FAMILY PROTEIN"/>
    <property type="match status" value="1"/>
</dbReference>
<feature type="compositionally biased region" description="Pro residues" evidence="1">
    <location>
        <begin position="41"/>
        <end position="70"/>
    </location>
</feature>
<evidence type="ECO:0000256" key="1">
    <source>
        <dbReference type="SAM" id="MobiDB-lite"/>
    </source>
</evidence>
<accession>A0ABD3A4Z9</accession>
<proteinExistence type="predicted"/>
<reference evidence="3 4" key="1">
    <citation type="submission" date="2024-11" db="EMBL/GenBank/DDBJ databases">
        <title>A near-complete genome assembly of Cinchona calisaya.</title>
        <authorList>
            <person name="Lian D.C."/>
            <person name="Zhao X.W."/>
            <person name="Wei L."/>
        </authorList>
    </citation>
    <scope>NUCLEOTIDE SEQUENCE [LARGE SCALE GENOMIC DNA]</scope>
    <source>
        <tissue evidence="3">Nenye</tissue>
    </source>
</reference>
<dbReference type="AlphaFoldDB" id="A0ABD3A4Z9"/>
<feature type="region of interest" description="Disordered" evidence="1">
    <location>
        <begin position="40"/>
        <end position="70"/>
    </location>
</feature>